<dbReference type="InterPro" id="IPR018303">
    <property type="entry name" value="ATPase_P-typ_P_site"/>
</dbReference>
<dbReference type="InterPro" id="IPR044492">
    <property type="entry name" value="P_typ_ATPase_HD_dom"/>
</dbReference>
<dbReference type="InterPro" id="IPR032630">
    <property type="entry name" value="P_typ_ATPase_c"/>
</dbReference>
<feature type="transmembrane region" description="Helical" evidence="8">
    <location>
        <begin position="650"/>
        <end position="669"/>
    </location>
</feature>
<dbReference type="AlphaFoldDB" id="A0A7G2C546"/>
<proteinExistence type="predicted"/>
<dbReference type="SUPFAM" id="SSF81665">
    <property type="entry name" value="Calcium ATPase, transmembrane domain M"/>
    <property type="match status" value="1"/>
</dbReference>
<keyword evidence="7 8" id="KW-0472">Membrane</keyword>
<keyword evidence="3" id="KW-0479">Metal-binding</keyword>
<dbReference type="SUPFAM" id="SSF56784">
    <property type="entry name" value="HAD-like"/>
    <property type="match status" value="1"/>
</dbReference>
<keyword evidence="6 8" id="KW-1133">Transmembrane helix</keyword>
<evidence type="ECO:0000256" key="2">
    <source>
        <dbReference type="ARBA" id="ARBA00022692"/>
    </source>
</evidence>
<evidence type="ECO:0000256" key="1">
    <source>
        <dbReference type="ARBA" id="ARBA00004141"/>
    </source>
</evidence>
<dbReference type="GO" id="GO:0005886">
    <property type="term" value="C:plasma membrane"/>
    <property type="evidence" value="ECO:0007669"/>
    <property type="project" value="TreeGrafter"/>
</dbReference>
<dbReference type="Gene3D" id="1.20.1110.10">
    <property type="entry name" value="Calcium-transporting ATPase, transmembrane domain"/>
    <property type="match status" value="1"/>
</dbReference>
<dbReference type="PANTHER" id="PTHR24092:SF19">
    <property type="entry name" value="PHOSPHOLIPID-TRANSPORTING ATPASE"/>
    <property type="match status" value="1"/>
</dbReference>
<dbReference type="Proteomes" id="UP000515908">
    <property type="component" value="Chromosome 04"/>
</dbReference>
<feature type="transmembrane region" description="Helical" evidence="8">
    <location>
        <begin position="768"/>
        <end position="785"/>
    </location>
</feature>
<comment type="subcellular location">
    <subcellularLocation>
        <location evidence="1">Membrane</location>
        <topology evidence="1">Multi-pass membrane protein</topology>
    </subcellularLocation>
</comment>
<reference evidence="10 11" key="1">
    <citation type="submission" date="2020-08" db="EMBL/GenBank/DDBJ databases">
        <authorList>
            <person name="Newling K."/>
            <person name="Davey J."/>
            <person name="Forrester S."/>
        </authorList>
    </citation>
    <scope>NUCLEOTIDE SEQUENCE [LARGE SCALE GENOMIC DNA]</scope>
    <source>
        <strain evidence="11">Crithidia deanei Carvalho (ATCC PRA-265)</strain>
    </source>
</reference>
<dbReference type="PROSITE" id="PS00154">
    <property type="entry name" value="ATPASE_E1_E2"/>
    <property type="match status" value="1"/>
</dbReference>
<feature type="transmembrane region" description="Helical" evidence="8">
    <location>
        <begin position="681"/>
        <end position="707"/>
    </location>
</feature>
<evidence type="ECO:0000256" key="3">
    <source>
        <dbReference type="ARBA" id="ARBA00022723"/>
    </source>
</evidence>
<organism evidence="10 11">
    <name type="scientific">Angomonas deanei</name>
    <dbReference type="NCBI Taxonomy" id="59799"/>
    <lineage>
        <taxon>Eukaryota</taxon>
        <taxon>Discoba</taxon>
        <taxon>Euglenozoa</taxon>
        <taxon>Kinetoplastea</taxon>
        <taxon>Metakinetoplastina</taxon>
        <taxon>Trypanosomatida</taxon>
        <taxon>Trypanosomatidae</taxon>
        <taxon>Strigomonadinae</taxon>
        <taxon>Angomonas</taxon>
    </lineage>
</organism>
<dbReference type="Gene3D" id="3.40.50.1000">
    <property type="entry name" value="HAD superfamily/HAD-like"/>
    <property type="match status" value="2"/>
</dbReference>
<dbReference type="OrthoDB" id="377733at2759"/>
<dbReference type="Pfam" id="PF13246">
    <property type="entry name" value="Cation_ATPase"/>
    <property type="match status" value="1"/>
</dbReference>
<evidence type="ECO:0000256" key="6">
    <source>
        <dbReference type="ARBA" id="ARBA00022989"/>
    </source>
</evidence>
<dbReference type="Gene3D" id="3.40.1110.10">
    <property type="entry name" value="Calcium-transporting ATPase, cytoplasmic domain N"/>
    <property type="match status" value="2"/>
</dbReference>
<feature type="transmembrane region" description="Helical" evidence="8">
    <location>
        <begin position="832"/>
        <end position="852"/>
    </location>
</feature>
<evidence type="ECO:0000256" key="8">
    <source>
        <dbReference type="SAM" id="Phobius"/>
    </source>
</evidence>
<dbReference type="PRINTS" id="PR00119">
    <property type="entry name" value="CATATPASE"/>
</dbReference>
<dbReference type="GO" id="GO:0046872">
    <property type="term" value="F:metal ion binding"/>
    <property type="evidence" value="ECO:0007669"/>
    <property type="project" value="UniProtKB-KW"/>
</dbReference>
<dbReference type="SFLD" id="SFLDF00027">
    <property type="entry name" value="p-type_atpase"/>
    <property type="match status" value="1"/>
</dbReference>
<sequence length="907" mass="101334">METKVNLARSPPLSKSAAIDETYNKVAIAIFVLQIFLVLLFSVLTNCTDKHNVWYLGLNKKRLPLMETAVVLPLRFFSMLSPMVPLSFKVMVELSKSYISRVISWDESIQHEGEPALVNNSSLAENLGQVEILVTDKTGTLTSNVMRFKALSTSKGQVFEVDSGDMPVVAKLTSTEANTYHLLLGMTFCNMMKRADAAQNGNHSLSHEASDKWISTSPDEMALTDGAGLCGVVLETRTKTAVKCQFIKEPVTMNIAHVLQFTSERGRMSVLLLDETSKEYLLLTKGSDDSVLPLCLDEKLERSVWSNCVRVFSNRGLRTLVFGYRRVSHTEATDFLRGVNDPNADEDQKKCCCDVLESRLIYCGCTAVKDELQDGVPETVDSLRLANIKLWMITGDKMETAMQTGIASRILRNSDSVLNLIPPDTASLTVEDHLYYVAQRLQEHRNNHLVEAPVPPFWRRMIIKSGLLDFAKEFLLKPNPEILKPVSHQLKRLPDRDHRSILSERHTNQLHRLTSIDSYTDSGNVCVIFSGRTLALIEHSGSAPLMENFQKVLCASGSVICSRTSPNQKAKIVDIAKLSKKVTLAIGDGGNDVAMIQKAHVGVGIKGKEGNQASAASDFSLCQFRFLSTLLFVHGHSAFHRTAMIVQQSFWKTVLIAWVQVLFNFHTVYSGVSFWDSFSLMLYNAIPTVPVTFLCVMDIPLSAWMLLNNPRLYRMSQSGRYLTAATFYGYVLRAILHGTVIFYLAAAFHSGGNEVQLEGHTLDRNGDFYAAYFAIVTIHTYTVLTESHAINFAQWTCFAFSVVSCFWCFAASAQSTLGNQTFLVLLKNPKFYLEYIALLGLIALSLALYATVKASWFPNLLQYQRAVVLRIHRYCRPSSLLSILFADDNPSAFLRSLSPLHLLLPIR</sequence>
<dbReference type="SFLD" id="SFLDS00003">
    <property type="entry name" value="Haloacid_Dehalogenase"/>
    <property type="match status" value="1"/>
</dbReference>
<dbReference type="InterPro" id="IPR023214">
    <property type="entry name" value="HAD_sf"/>
</dbReference>
<evidence type="ECO:0000256" key="4">
    <source>
        <dbReference type="ARBA" id="ARBA00022842"/>
    </source>
</evidence>
<dbReference type="GO" id="GO:0140326">
    <property type="term" value="F:ATPase-coupled intramembrane lipid transporter activity"/>
    <property type="evidence" value="ECO:0007669"/>
    <property type="project" value="TreeGrafter"/>
</dbReference>
<keyword evidence="2 8" id="KW-0812">Transmembrane</keyword>
<feature type="transmembrane region" description="Helical" evidence="8">
    <location>
        <begin position="26"/>
        <end position="45"/>
    </location>
</feature>
<evidence type="ECO:0000259" key="9">
    <source>
        <dbReference type="Pfam" id="PF16212"/>
    </source>
</evidence>
<keyword evidence="5" id="KW-1278">Translocase</keyword>
<dbReference type="InterPro" id="IPR023298">
    <property type="entry name" value="ATPase_P-typ_TM_dom_sf"/>
</dbReference>
<dbReference type="SFLD" id="SFLDG00002">
    <property type="entry name" value="C1.7:_P-type_atpase_like"/>
    <property type="match status" value="1"/>
</dbReference>
<evidence type="ECO:0000256" key="5">
    <source>
        <dbReference type="ARBA" id="ARBA00022967"/>
    </source>
</evidence>
<dbReference type="EMBL" id="LR877148">
    <property type="protein sequence ID" value="CAD2214938.1"/>
    <property type="molecule type" value="Genomic_DNA"/>
</dbReference>
<dbReference type="GO" id="GO:0005524">
    <property type="term" value="F:ATP binding"/>
    <property type="evidence" value="ECO:0007669"/>
    <property type="project" value="InterPro"/>
</dbReference>
<dbReference type="PANTHER" id="PTHR24092">
    <property type="entry name" value="PROBABLE PHOSPHOLIPID-TRANSPORTING ATPASE"/>
    <property type="match status" value="1"/>
</dbReference>
<feature type="transmembrane region" description="Helical" evidence="8">
    <location>
        <begin position="792"/>
        <end position="812"/>
    </location>
</feature>
<dbReference type="GO" id="GO:0045332">
    <property type="term" value="P:phospholipid translocation"/>
    <property type="evidence" value="ECO:0007669"/>
    <property type="project" value="TreeGrafter"/>
</dbReference>
<feature type="domain" description="P-type ATPase C-terminal" evidence="9">
    <location>
        <begin position="615"/>
        <end position="859"/>
    </location>
</feature>
<keyword evidence="11" id="KW-1185">Reference proteome</keyword>
<dbReference type="InterPro" id="IPR023299">
    <property type="entry name" value="ATPase_P-typ_cyto_dom_N"/>
</dbReference>
<keyword evidence="4" id="KW-0460">Magnesium</keyword>
<dbReference type="SUPFAM" id="SSF81660">
    <property type="entry name" value="Metal cation-transporting ATPase, ATP-binding domain N"/>
    <property type="match status" value="1"/>
</dbReference>
<dbReference type="InterPro" id="IPR001757">
    <property type="entry name" value="P_typ_ATPase"/>
</dbReference>
<evidence type="ECO:0000313" key="11">
    <source>
        <dbReference type="Proteomes" id="UP000515908"/>
    </source>
</evidence>
<protein>
    <submittedName>
        <fullName evidence="10">Cation transport ATPase (P-type)/Phospholipid-translocating P-type ATPase C-terminal, putative</fullName>
    </submittedName>
</protein>
<feature type="transmembrane region" description="Helical" evidence="8">
    <location>
        <begin position="727"/>
        <end position="748"/>
    </location>
</feature>
<evidence type="ECO:0000313" key="10">
    <source>
        <dbReference type="EMBL" id="CAD2214938.1"/>
    </source>
</evidence>
<gene>
    <name evidence="10" type="ORF">ADEAN_000239100</name>
</gene>
<dbReference type="Pfam" id="PF16212">
    <property type="entry name" value="PhoLip_ATPase_C"/>
    <property type="match status" value="1"/>
</dbReference>
<dbReference type="VEuPathDB" id="TriTrypDB:ADEAN_000239100"/>
<accession>A0A7G2C546</accession>
<evidence type="ECO:0000256" key="7">
    <source>
        <dbReference type="ARBA" id="ARBA00023136"/>
    </source>
</evidence>
<name>A0A7G2C546_9TRYP</name>
<dbReference type="NCBIfam" id="TIGR01494">
    <property type="entry name" value="ATPase_P-type"/>
    <property type="match status" value="1"/>
</dbReference>
<dbReference type="GO" id="GO:0016887">
    <property type="term" value="F:ATP hydrolysis activity"/>
    <property type="evidence" value="ECO:0007669"/>
    <property type="project" value="InterPro"/>
</dbReference>
<dbReference type="InterPro" id="IPR036412">
    <property type="entry name" value="HAD-like_sf"/>
</dbReference>